<sequence length="32" mass="3232">MDRVGGSIVAPAPFPIILAAGLLLRVMSGIVP</sequence>
<accession>T0J0J9</accession>
<dbReference type="AlphaFoldDB" id="T0J0J9"/>
<name>T0J0J9_9SPHN</name>
<protein>
    <submittedName>
        <fullName evidence="2">Uncharacterized protein</fullName>
    </submittedName>
</protein>
<keyword evidence="1" id="KW-1133">Transmembrane helix</keyword>
<dbReference type="Proteomes" id="UP000015531">
    <property type="component" value="Unassembled WGS sequence"/>
</dbReference>
<proteinExistence type="predicted"/>
<keyword evidence="1" id="KW-0472">Membrane</keyword>
<feature type="transmembrane region" description="Helical" evidence="1">
    <location>
        <begin position="12"/>
        <end position="31"/>
    </location>
</feature>
<organism evidence="2 3">
    <name type="scientific">Sphingobium lactosutens DS20</name>
    <dbReference type="NCBI Taxonomy" id="1331060"/>
    <lineage>
        <taxon>Bacteria</taxon>
        <taxon>Pseudomonadati</taxon>
        <taxon>Pseudomonadota</taxon>
        <taxon>Alphaproteobacteria</taxon>
        <taxon>Sphingomonadales</taxon>
        <taxon>Sphingomonadaceae</taxon>
        <taxon>Sphingobium</taxon>
    </lineage>
</organism>
<evidence type="ECO:0000313" key="3">
    <source>
        <dbReference type="Proteomes" id="UP000015531"/>
    </source>
</evidence>
<evidence type="ECO:0000313" key="2">
    <source>
        <dbReference type="EMBL" id="EQB15459.1"/>
    </source>
</evidence>
<keyword evidence="3" id="KW-1185">Reference proteome</keyword>
<gene>
    <name evidence="2" type="ORF">RLDS_11115</name>
</gene>
<reference evidence="2 3" key="1">
    <citation type="journal article" date="2013" name="Genome Announc.">
        <title>Draft Genome Sequence of Sphingobium lactosutens Strain DS20T, Isolated from a Hexachlorocyclohexane Dumpsite.</title>
        <authorList>
            <person name="Kumar R."/>
            <person name="Dwivedi V."/>
            <person name="Negi V."/>
            <person name="Khurana J.P."/>
            <person name="Lal R."/>
        </authorList>
    </citation>
    <scope>NUCLEOTIDE SEQUENCE [LARGE SCALE GENOMIC DNA]</scope>
    <source>
        <strain evidence="2 3">DS20</strain>
    </source>
</reference>
<comment type="caution">
    <text evidence="2">The sequence shown here is derived from an EMBL/GenBank/DDBJ whole genome shotgun (WGS) entry which is preliminary data.</text>
</comment>
<evidence type="ECO:0000256" key="1">
    <source>
        <dbReference type="SAM" id="Phobius"/>
    </source>
</evidence>
<dbReference type="EMBL" id="ATDP01000087">
    <property type="protein sequence ID" value="EQB15459.1"/>
    <property type="molecule type" value="Genomic_DNA"/>
</dbReference>
<keyword evidence="1" id="KW-0812">Transmembrane</keyword>